<name>A0A9J7KD18_CRIGR</name>
<dbReference type="InterPro" id="IPR002641">
    <property type="entry name" value="PNPLA_dom"/>
</dbReference>
<keyword evidence="2" id="KW-0378">Hydrolase</keyword>
<dbReference type="SUPFAM" id="SSF52151">
    <property type="entry name" value="FabD/lysophospholipase-like"/>
    <property type="match status" value="1"/>
</dbReference>
<keyword evidence="3" id="KW-0812">Transmembrane</keyword>
<dbReference type="GO" id="GO:0016020">
    <property type="term" value="C:membrane"/>
    <property type="evidence" value="ECO:0007669"/>
    <property type="project" value="TreeGrafter"/>
</dbReference>
<evidence type="ECO:0000313" key="5">
    <source>
        <dbReference type="Proteomes" id="UP001108280"/>
    </source>
</evidence>
<evidence type="ECO:0000313" key="7">
    <source>
        <dbReference type="RefSeq" id="XP_035309808.1"/>
    </source>
</evidence>
<dbReference type="InterPro" id="IPR016035">
    <property type="entry name" value="Acyl_Trfase/lysoPLipase"/>
</dbReference>
<dbReference type="PROSITE" id="PS51635">
    <property type="entry name" value="PNPLA"/>
    <property type="match status" value="1"/>
</dbReference>
<feature type="active site" description="Proton acceptor" evidence="2">
    <location>
        <position position="164"/>
    </location>
</feature>
<feature type="domain" description="PNPLA" evidence="4">
    <location>
        <begin position="7"/>
        <end position="177"/>
    </location>
</feature>
<evidence type="ECO:0000313" key="6">
    <source>
        <dbReference type="RefSeq" id="XP_035309807.1"/>
    </source>
</evidence>
<dbReference type="InterPro" id="IPR033562">
    <property type="entry name" value="PLPL"/>
</dbReference>
<dbReference type="PANTHER" id="PTHR12406:SF7">
    <property type="entry name" value="PATATIN-LIKE PHOSPHOLIPASE DOMAIN-CONTAINING PROTEIN 4"/>
    <property type="match status" value="1"/>
</dbReference>
<feature type="short sequence motif" description="GXSXG" evidence="2">
    <location>
        <begin position="42"/>
        <end position="46"/>
    </location>
</feature>
<keyword evidence="2" id="KW-0442">Lipid degradation</keyword>
<feature type="short sequence motif" description="DGA/G" evidence="2">
    <location>
        <begin position="164"/>
        <end position="166"/>
    </location>
</feature>
<reference evidence="6 7" key="1">
    <citation type="submission" date="2025-04" db="UniProtKB">
        <authorList>
            <consortium name="RefSeq"/>
        </authorList>
    </citation>
    <scope>IDENTIFICATION</scope>
    <source>
        <strain evidence="6 7">17A/GY</strain>
        <tissue evidence="6 7">Liver</tissue>
    </source>
</reference>
<evidence type="ECO:0000256" key="2">
    <source>
        <dbReference type="PROSITE-ProRule" id="PRU01161"/>
    </source>
</evidence>
<dbReference type="GO" id="GO:0005737">
    <property type="term" value="C:cytoplasm"/>
    <property type="evidence" value="ECO:0007669"/>
    <property type="project" value="TreeGrafter"/>
</dbReference>
<dbReference type="GO" id="GO:0004806">
    <property type="term" value="F:triacylglycerol lipase activity"/>
    <property type="evidence" value="ECO:0007669"/>
    <property type="project" value="TreeGrafter"/>
</dbReference>
<dbReference type="Pfam" id="PF01734">
    <property type="entry name" value="Patatin"/>
    <property type="match status" value="1"/>
</dbReference>
<sequence length="279" mass="29941">MTWPVGVSFAACGFLGVYHLGAAMALRAHGAGLLRDVTAFAGASAGALVAAALLTAPGSLEACTRFAHALAEDTRRQALGPATPGFDFMERLRSGVDRILPANAHELARDRLHVSITNARTRENRLVSCFASRDDLIQVLLASSFIPVYMGLKPVEYAGQTWVDGGLTDSLPVLPAGRTVTVSPFCGRHDVSPRDPGWRGAYARVCNQDVAVSPGRGFLCARLAPDHALSAPHPVQVSPANLARLTRALFPPTRVTLESLFRDGFRDTVGFLRREGRFR</sequence>
<dbReference type="AlphaFoldDB" id="A0A9J7KD18"/>
<dbReference type="RefSeq" id="XP_035309807.1">
    <property type="nucleotide sequence ID" value="XM_035453916.1"/>
</dbReference>
<keyword evidence="5" id="KW-1185">Reference proteome</keyword>
<proteinExistence type="predicted"/>
<dbReference type="GO" id="GO:0055088">
    <property type="term" value="P:lipid homeostasis"/>
    <property type="evidence" value="ECO:0007669"/>
    <property type="project" value="TreeGrafter"/>
</dbReference>
<evidence type="ECO:0000256" key="1">
    <source>
        <dbReference type="ARBA" id="ARBA00023098"/>
    </source>
</evidence>
<protein>
    <submittedName>
        <fullName evidence="6 7">Patatin-like phospholipase domain-containing protein 4 isoform X1</fullName>
    </submittedName>
</protein>
<gene>
    <name evidence="6 7" type="primary">LOC113838852</name>
</gene>
<keyword evidence="3" id="KW-1133">Transmembrane helix</keyword>
<dbReference type="OrthoDB" id="197155at2759"/>
<dbReference type="GO" id="GO:0005811">
    <property type="term" value="C:lipid droplet"/>
    <property type="evidence" value="ECO:0007669"/>
    <property type="project" value="TreeGrafter"/>
</dbReference>
<organism evidence="5 7">
    <name type="scientific">Cricetulus griseus</name>
    <name type="common">Chinese hamster</name>
    <name type="synonym">Cricetulus barabensis griseus</name>
    <dbReference type="NCBI Taxonomy" id="10029"/>
    <lineage>
        <taxon>Eukaryota</taxon>
        <taxon>Metazoa</taxon>
        <taxon>Chordata</taxon>
        <taxon>Craniata</taxon>
        <taxon>Vertebrata</taxon>
        <taxon>Euteleostomi</taxon>
        <taxon>Mammalia</taxon>
        <taxon>Eutheria</taxon>
        <taxon>Euarchontoglires</taxon>
        <taxon>Glires</taxon>
        <taxon>Rodentia</taxon>
        <taxon>Myomorpha</taxon>
        <taxon>Muroidea</taxon>
        <taxon>Cricetidae</taxon>
        <taxon>Cricetinae</taxon>
        <taxon>Cricetulus</taxon>
    </lineage>
</organism>
<dbReference type="PANTHER" id="PTHR12406">
    <property type="entry name" value="CALCIUM-INDEPENDENT PHOSPHOLIPASE A2 IPLA2 -RELATED"/>
    <property type="match status" value="1"/>
</dbReference>
<dbReference type="RefSeq" id="XP_035309808.1">
    <property type="nucleotide sequence ID" value="XM_035453917.1"/>
</dbReference>
<feature type="transmembrane region" description="Helical" evidence="3">
    <location>
        <begin position="37"/>
        <end position="56"/>
    </location>
</feature>
<dbReference type="Gene3D" id="3.40.1090.10">
    <property type="entry name" value="Cytosolic phospholipase A2 catalytic domain"/>
    <property type="match status" value="1"/>
</dbReference>
<keyword evidence="1 2" id="KW-0443">Lipid metabolism</keyword>
<dbReference type="Proteomes" id="UP001108280">
    <property type="component" value="Unplaced"/>
</dbReference>
<accession>A0A9J7KD18</accession>
<dbReference type="GeneID" id="113838852"/>
<dbReference type="GO" id="GO:0019433">
    <property type="term" value="P:triglyceride catabolic process"/>
    <property type="evidence" value="ECO:0007669"/>
    <property type="project" value="TreeGrafter"/>
</dbReference>
<comment type="caution">
    <text evidence="2">Lacks conserved residue(s) required for the propagation of feature annotation.</text>
</comment>
<keyword evidence="3" id="KW-0472">Membrane</keyword>
<evidence type="ECO:0000259" key="4">
    <source>
        <dbReference type="PROSITE" id="PS51635"/>
    </source>
</evidence>
<feature type="active site" description="Nucleophile" evidence="2">
    <location>
        <position position="44"/>
    </location>
</feature>
<evidence type="ECO:0000256" key="3">
    <source>
        <dbReference type="SAM" id="Phobius"/>
    </source>
</evidence>